<evidence type="ECO:0000256" key="1">
    <source>
        <dbReference type="ARBA" id="ARBA00004167"/>
    </source>
</evidence>
<comment type="similarity">
    <text evidence="11 12">Belongs to the ATPase B chain family.</text>
</comment>
<name>A0A191T4M7_9VIRI</name>
<dbReference type="AlphaFoldDB" id="A0A191T4M7"/>
<evidence type="ECO:0000256" key="13">
    <source>
        <dbReference type="SAM" id="Coils"/>
    </source>
</evidence>
<keyword evidence="14" id="KW-0934">Plastid</keyword>
<keyword evidence="5 11" id="KW-0375">Hydrogen ion transport</keyword>
<evidence type="ECO:0000256" key="4">
    <source>
        <dbReference type="ARBA" id="ARBA00022692"/>
    </source>
</evidence>
<proteinExistence type="inferred from homology"/>
<dbReference type="GeneID" id="27986443"/>
<evidence type="ECO:0000256" key="8">
    <source>
        <dbReference type="ARBA" id="ARBA00023136"/>
    </source>
</evidence>
<reference evidence="14" key="1">
    <citation type="journal article" date="2016" name="Front. Plant Sci.">
        <title>Comparative Chloroplast Genome Analyses of Streptophyte Green Algae Uncover Major Structural Alterations in the Klebsormidiophyceae, Coleochaetophyceae and Zygnematophyceae.</title>
        <authorList>
            <person name="Lemieux C."/>
            <person name="Otis C."/>
            <person name="Turmel M."/>
        </authorList>
    </citation>
    <scope>NUCLEOTIDE SEQUENCE</scope>
</reference>
<evidence type="ECO:0000256" key="6">
    <source>
        <dbReference type="ARBA" id="ARBA00022989"/>
    </source>
</evidence>
<dbReference type="GO" id="GO:0045259">
    <property type="term" value="C:proton-transporting ATP synthase complex"/>
    <property type="evidence" value="ECO:0007669"/>
    <property type="project" value="UniProtKB-KW"/>
</dbReference>
<organism evidence="14">
    <name type="scientific">Entransia fimbriata</name>
    <dbReference type="NCBI Taxonomy" id="130991"/>
    <lineage>
        <taxon>Eukaryota</taxon>
        <taxon>Viridiplantae</taxon>
        <taxon>Streptophyta</taxon>
        <taxon>Klebsormidiophyceae</taxon>
        <taxon>Entransiales</taxon>
        <taxon>Entransiaceae</taxon>
        <taxon>Entransia</taxon>
    </lineage>
</organism>
<evidence type="ECO:0000256" key="12">
    <source>
        <dbReference type="RuleBase" id="RU003848"/>
    </source>
</evidence>
<keyword evidence="8 11" id="KW-0472">Membrane</keyword>
<comment type="subcellular location">
    <subcellularLocation>
        <location evidence="1">Membrane</location>
        <topology evidence="1">Single-pass membrane protein</topology>
    </subcellularLocation>
    <subcellularLocation>
        <location evidence="11">Plastid</location>
        <location evidence="11">Chloroplast thylakoid membrane</location>
        <topology evidence="11">Single-pass membrane protein</topology>
    </subcellularLocation>
</comment>
<gene>
    <name evidence="11 14" type="primary">atpF</name>
</gene>
<dbReference type="InterPro" id="IPR002146">
    <property type="entry name" value="ATP_synth_b/b'su_bac/chlpt"/>
</dbReference>
<protein>
    <recommendedName>
        <fullName evidence="11">ATP synthase subunit b, chloroplastic</fullName>
    </recommendedName>
    <alternativeName>
        <fullName evidence="11">ATP synthase F(0) sector subunit b</fullName>
    </alternativeName>
    <alternativeName>
        <fullName evidence="11">ATPase subunit I</fullName>
    </alternativeName>
</protein>
<evidence type="ECO:0000256" key="2">
    <source>
        <dbReference type="ARBA" id="ARBA00022448"/>
    </source>
</evidence>
<dbReference type="HAMAP" id="MF_01398">
    <property type="entry name" value="ATP_synth_b_bprime"/>
    <property type="match status" value="1"/>
</dbReference>
<evidence type="ECO:0000256" key="7">
    <source>
        <dbReference type="ARBA" id="ARBA00023065"/>
    </source>
</evidence>
<keyword evidence="14" id="KW-0150">Chloroplast</keyword>
<evidence type="ECO:0000256" key="10">
    <source>
        <dbReference type="ARBA" id="ARBA00025198"/>
    </source>
</evidence>
<dbReference type="Pfam" id="PF00430">
    <property type="entry name" value="ATP-synt_B"/>
    <property type="match status" value="1"/>
</dbReference>
<feature type="coiled-coil region" evidence="13">
    <location>
        <begin position="62"/>
        <end position="96"/>
    </location>
</feature>
<evidence type="ECO:0000256" key="5">
    <source>
        <dbReference type="ARBA" id="ARBA00022781"/>
    </source>
</evidence>
<accession>A0A191T4M7</accession>
<keyword evidence="3 11" id="KW-0138">CF(0)</keyword>
<comment type="subunit">
    <text evidence="11">F-type ATPases have 2 components, F(1) - the catalytic core - and F(0) - the membrane proton channel. F(1) has five subunits: alpha(3), beta(3), gamma(1), delta(1), epsilon(1). F(0) has four main subunits: a(1), b(1), b'(1) and c(10-14). The alpha and beta chains form an alternating ring which encloses part of the gamma chain. F(1) is attached to F(0) by a central stalk formed by the gamma and epsilon chains, while a peripheral stalk is formed by the delta, b and b' chains.</text>
</comment>
<keyword evidence="4 11" id="KW-0812">Transmembrane</keyword>
<dbReference type="NCBIfam" id="NF005606">
    <property type="entry name" value="PRK07352.1"/>
    <property type="match status" value="1"/>
</dbReference>
<dbReference type="CDD" id="cd06503">
    <property type="entry name" value="ATP-synt_Fo_b"/>
    <property type="match status" value="1"/>
</dbReference>
<evidence type="ECO:0000256" key="11">
    <source>
        <dbReference type="HAMAP-Rule" id="MF_01398"/>
    </source>
</evidence>
<evidence type="ECO:0000313" key="14">
    <source>
        <dbReference type="EMBL" id="ANI25344.1"/>
    </source>
</evidence>
<keyword evidence="7 11" id="KW-0406">Ion transport</keyword>
<comment type="function">
    <text evidence="10 11">F(1)F(0) ATP synthase produces ATP from ADP in the presence of a proton or sodium gradient. F-type ATPases consist of two structural domains, F(1) containing the extramembraneous catalytic core and F(0) containing the membrane proton channel, linked together by a central stalk and a peripheral stalk. During catalysis, ATP synthesis in the catalytic domain of F(1) is coupled via a rotary mechanism of the central stalk subunits to proton translocation.</text>
</comment>
<keyword evidence="2 11" id="KW-0813">Transport</keyword>
<comment type="miscellaneous">
    <text evidence="11">In plastids the F-type ATPase is also known as CF(1)CF(0).</text>
</comment>
<comment type="function">
    <text evidence="11">Component of the F(0) channel, it forms part of the peripheral stalk, linking F(1) to F(0).</text>
</comment>
<dbReference type="PANTHER" id="PTHR34264:SF3">
    <property type="entry name" value="ATP SYNTHASE SUBUNIT B, CHLOROPLASTIC"/>
    <property type="match status" value="1"/>
</dbReference>
<sequence length="183" mass="20925">MNKNLFNLLFFLSPGEGWNLNGDLFETNLINLGVVLGILFYFGQGSLKSLLSNRKETILTTIRDAETRFQEASERLKQAKSRLEKAKQKADSIRLEGLSQMEKENRELMRIAEQDSKGLEESKNATIRLEQQRVIEEVRRQVSRLALQKAKEDLTNRLTTDLLVNINTHSIESLNCLESITSV</sequence>
<dbReference type="PANTHER" id="PTHR34264">
    <property type="entry name" value="ATP SYNTHASE SUBUNIT B, CHLOROPLASTIC"/>
    <property type="match status" value="1"/>
</dbReference>
<dbReference type="RefSeq" id="YP_009256684.1">
    <property type="nucleotide sequence ID" value="NC_030313.1"/>
</dbReference>
<geneLocation type="chloroplast" evidence="14"/>
<keyword evidence="11" id="KW-0793">Thylakoid</keyword>
<dbReference type="GO" id="GO:0009535">
    <property type="term" value="C:chloroplast thylakoid membrane"/>
    <property type="evidence" value="ECO:0007669"/>
    <property type="project" value="UniProtKB-SubCell"/>
</dbReference>
<evidence type="ECO:0000256" key="3">
    <source>
        <dbReference type="ARBA" id="ARBA00022547"/>
    </source>
</evidence>
<keyword evidence="6 11" id="KW-1133">Transmembrane helix</keyword>
<evidence type="ECO:0000256" key="9">
    <source>
        <dbReference type="ARBA" id="ARBA00023310"/>
    </source>
</evidence>
<keyword evidence="9 11" id="KW-0066">ATP synthesis</keyword>
<keyword evidence="13" id="KW-0175">Coiled coil</keyword>
<dbReference type="GO" id="GO:0046933">
    <property type="term" value="F:proton-transporting ATP synthase activity, rotational mechanism"/>
    <property type="evidence" value="ECO:0007669"/>
    <property type="project" value="UniProtKB-UniRule"/>
</dbReference>
<dbReference type="EMBL" id="KU646490">
    <property type="protein sequence ID" value="ANI25344.1"/>
    <property type="molecule type" value="Genomic_DNA"/>
</dbReference>